<dbReference type="HAMAP" id="MF_01161">
    <property type="entry name" value="tRNA_Ile_lys_synt"/>
    <property type="match status" value="1"/>
</dbReference>
<dbReference type="AlphaFoldDB" id="A0A1D9MLN1"/>
<evidence type="ECO:0000256" key="6">
    <source>
        <dbReference type="ARBA" id="ARBA00048539"/>
    </source>
</evidence>
<keyword evidence="11" id="KW-1185">Reference proteome</keyword>
<gene>
    <name evidence="7" type="primary">tilS</name>
    <name evidence="10" type="ORF">BK816_07660</name>
</gene>
<dbReference type="Gene3D" id="1.20.59.20">
    <property type="match status" value="1"/>
</dbReference>
<dbReference type="EC" id="6.3.4.19" evidence="7"/>
<organism evidence="10 11">
    <name type="scientific">Boudabousia tangfeifanii</name>
    <dbReference type="NCBI Taxonomy" id="1912795"/>
    <lineage>
        <taxon>Bacteria</taxon>
        <taxon>Bacillati</taxon>
        <taxon>Actinomycetota</taxon>
        <taxon>Actinomycetes</taxon>
        <taxon>Actinomycetales</taxon>
        <taxon>Actinomycetaceae</taxon>
        <taxon>Boudabousia</taxon>
    </lineage>
</organism>
<dbReference type="InterPro" id="IPR012094">
    <property type="entry name" value="tRNA_Ile_lys_synt"/>
</dbReference>
<comment type="domain">
    <text evidence="7">The N-terminal region contains the highly conserved SGGXDS motif, predicted to be a P-loop motif involved in ATP binding.</text>
</comment>
<dbReference type="EMBL" id="CP017812">
    <property type="protein sequence ID" value="AOZ73185.1"/>
    <property type="molecule type" value="Genomic_DNA"/>
</dbReference>
<keyword evidence="5 7" id="KW-0067">ATP-binding</keyword>
<evidence type="ECO:0000256" key="1">
    <source>
        <dbReference type="ARBA" id="ARBA00022490"/>
    </source>
</evidence>
<evidence type="ECO:0000256" key="7">
    <source>
        <dbReference type="HAMAP-Rule" id="MF_01161"/>
    </source>
</evidence>
<dbReference type="GO" id="GO:0005737">
    <property type="term" value="C:cytoplasm"/>
    <property type="evidence" value="ECO:0007669"/>
    <property type="project" value="UniProtKB-SubCell"/>
</dbReference>
<comment type="subcellular location">
    <subcellularLocation>
        <location evidence="7">Cytoplasm</location>
    </subcellularLocation>
</comment>
<keyword evidence="2 7" id="KW-0436">Ligase</keyword>
<evidence type="ECO:0000256" key="5">
    <source>
        <dbReference type="ARBA" id="ARBA00022840"/>
    </source>
</evidence>
<evidence type="ECO:0000256" key="2">
    <source>
        <dbReference type="ARBA" id="ARBA00022598"/>
    </source>
</evidence>
<comment type="function">
    <text evidence="7">Ligates lysine onto the cytidine present at position 34 of the AUA codon-specific tRNA(Ile) that contains the anticodon CAU, in an ATP-dependent manner. Cytidine is converted to lysidine, thus changing the amino acid specificity of the tRNA from methionine to isoleucine.</text>
</comment>
<protein>
    <recommendedName>
        <fullName evidence="7">tRNA(Ile)-lysidine synthase</fullName>
        <ecNumber evidence="7">6.3.4.19</ecNumber>
    </recommendedName>
    <alternativeName>
        <fullName evidence="7">tRNA(Ile)-2-lysyl-cytidine synthase</fullName>
    </alternativeName>
    <alternativeName>
        <fullName evidence="7">tRNA(Ile)-lysidine synthetase</fullName>
    </alternativeName>
</protein>
<dbReference type="PANTHER" id="PTHR43033:SF1">
    <property type="entry name" value="TRNA(ILE)-LYSIDINE SYNTHASE-RELATED"/>
    <property type="match status" value="1"/>
</dbReference>
<dbReference type="CDD" id="cd01992">
    <property type="entry name" value="TilS_N"/>
    <property type="match status" value="1"/>
</dbReference>
<dbReference type="SUPFAM" id="SSF52402">
    <property type="entry name" value="Adenine nucleotide alpha hydrolases-like"/>
    <property type="match status" value="1"/>
</dbReference>
<feature type="domain" description="tRNA(Ile)-lysidine/2-thiocytidine synthase N-terminal" evidence="8">
    <location>
        <begin position="43"/>
        <end position="227"/>
    </location>
</feature>
<dbReference type="RefSeq" id="WP_071164648.1">
    <property type="nucleotide sequence ID" value="NZ_CP017812.1"/>
</dbReference>
<comment type="similarity">
    <text evidence="7">Belongs to the tRNA(Ile)-lysidine synthase family.</text>
</comment>
<dbReference type="Pfam" id="PF01171">
    <property type="entry name" value="ATP_bind_3"/>
    <property type="match status" value="1"/>
</dbReference>
<evidence type="ECO:0000256" key="4">
    <source>
        <dbReference type="ARBA" id="ARBA00022741"/>
    </source>
</evidence>
<proteinExistence type="inferred from homology"/>
<dbReference type="Proteomes" id="UP000176288">
    <property type="component" value="Chromosome"/>
</dbReference>
<feature type="binding site" evidence="7">
    <location>
        <begin position="47"/>
        <end position="52"/>
    </location>
    <ligand>
        <name>ATP</name>
        <dbReference type="ChEBI" id="CHEBI:30616"/>
    </ligand>
</feature>
<dbReference type="GO" id="GO:0005524">
    <property type="term" value="F:ATP binding"/>
    <property type="evidence" value="ECO:0007669"/>
    <property type="project" value="UniProtKB-UniRule"/>
</dbReference>
<accession>A0A1D9MLN1</accession>
<comment type="catalytic activity">
    <reaction evidence="6 7">
        <text>cytidine(34) in tRNA(Ile2) + L-lysine + ATP = lysidine(34) in tRNA(Ile2) + AMP + diphosphate + H(+)</text>
        <dbReference type="Rhea" id="RHEA:43744"/>
        <dbReference type="Rhea" id="RHEA-COMP:10625"/>
        <dbReference type="Rhea" id="RHEA-COMP:10670"/>
        <dbReference type="ChEBI" id="CHEBI:15378"/>
        <dbReference type="ChEBI" id="CHEBI:30616"/>
        <dbReference type="ChEBI" id="CHEBI:32551"/>
        <dbReference type="ChEBI" id="CHEBI:33019"/>
        <dbReference type="ChEBI" id="CHEBI:82748"/>
        <dbReference type="ChEBI" id="CHEBI:83665"/>
        <dbReference type="ChEBI" id="CHEBI:456215"/>
        <dbReference type="EC" id="6.3.4.19"/>
    </reaction>
</comment>
<dbReference type="KEGG" id="avu:BK816_07660"/>
<evidence type="ECO:0000259" key="9">
    <source>
        <dbReference type="Pfam" id="PF09179"/>
    </source>
</evidence>
<dbReference type="Pfam" id="PF09179">
    <property type="entry name" value="TilS"/>
    <property type="match status" value="1"/>
</dbReference>
<dbReference type="InterPro" id="IPR012795">
    <property type="entry name" value="tRNA_Ile_lys_synt_N"/>
</dbReference>
<sequence length="397" mass="42082">MTARPPISDVIGPNPTGAVRRVSLAIRQSLLRVSRDGQPQYAVVACSGGPDSMALAALTIDVAASLKIPVHTVTIDHQIRPESSIEAEQVAATMRRLGAANASVVKVNLAAASRYGDASSGPEGSARNARHAALERECRVLARAENARVYLLYGHTMDDQAETVLLGLGRGSGLRSLAGMKLVAPPDDADQHQPWKLRPLLSVRRTDTELVCKHLGLPAVNDPTNAADGPWRCADGSALRRAAVREFALPALAGALGKDPAPALLRTAWQMQRDNECLDQIAEALLADAECEVHDSTYTGRRAKVDLDIEKLTNLHEAIVSRIVRLAALQAGANASALNSTQIDAMTALVLQYRGQGPVYLPGGVVAARVRLDPPTPHGTPGLAQYDASAAIRLSFS</sequence>
<dbReference type="GO" id="GO:0006400">
    <property type="term" value="P:tRNA modification"/>
    <property type="evidence" value="ECO:0007669"/>
    <property type="project" value="UniProtKB-UniRule"/>
</dbReference>
<evidence type="ECO:0000259" key="8">
    <source>
        <dbReference type="Pfam" id="PF01171"/>
    </source>
</evidence>
<evidence type="ECO:0000313" key="11">
    <source>
        <dbReference type="Proteomes" id="UP000176288"/>
    </source>
</evidence>
<name>A0A1D9MLN1_9ACTO</name>
<feature type="domain" description="tRNA(Ile)-lysidine synthase substrate-binding" evidence="9">
    <location>
        <begin position="307"/>
        <end position="367"/>
    </location>
</feature>
<dbReference type="PANTHER" id="PTHR43033">
    <property type="entry name" value="TRNA(ILE)-LYSIDINE SYNTHASE-RELATED"/>
    <property type="match status" value="1"/>
</dbReference>
<keyword evidence="1 7" id="KW-0963">Cytoplasm</keyword>
<reference evidence="10 11" key="1">
    <citation type="submission" date="2016-10" db="EMBL/GenBank/DDBJ databases">
        <title>Actinomyces aegypiusis sp. nov., isolated from the Aegypius monachus in Qinghai Tibet Plateau China.</title>
        <authorList>
            <person name="Wang Y."/>
        </authorList>
    </citation>
    <scope>NUCLEOTIDE SEQUENCE [LARGE SCALE GENOMIC DNA]</scope>
    <source>
        <strain evidence="10 11">VUL4_3</strain>
    </source>
</reference>
<dbReference type="Gene3D" id="3.40.50.620">
    <property type="entry name" value="HUPs"/>
    <property type="match status" value="1"/>
</dbReference>
<dbReference type="InterPro" id="IPR011063">
    <property type="entry name" value="TilS/TtcA_N"/>
</dbReference>
<keyword evidence="4 7" id="KW-0547">Nucleotide-binding</keyword>
<evidence type="ECO:0000313" key="10">
    <source>
        <dbReference type="EMBL" id="AOZ73185.1"/>
    </source>
</evidence>
<keyword evidence="3 7" id="KW-0819">tRNA processing</keyword>
<dbReference type="GO" id="GO:0032267">
    <property type="term" value="F:tRNA(Ile)-lysidine synthase activity"/>
    <property type="evidence" value="ECO:0007669"/>
    <property type="project" value="UniProtKB-EC"/>
</dbReference>
<evidence type="ECO:0000256" key="3">
    <source>
        <dbReference type="ARBA" id="ARBA00022694"/>
    </source>
</evidence>
<dbReference type="InterPro" id="IPR015262">
    <property type="entry name" value="tRNA_Ile_lys_synt_subst-bd"/>
</dbReference>
<dbReference type="NCBIfam" id="TIGR02432">
    <property type="entry name" value="lysidine_TilS_N"/>
    <property type="match status" value="1"/>
</dbReference>
<dbReference type="SUPFAM" id="SSF82829">
    <property type="entry name" value="MesJ substrate recognition domain-like"/>
    <property type="match status" value="1"/>
</dbReference>
<dbReference type="STRING" id="1912795.BK816_07660"/>
<dbReference type="InterPro" id="IPR014729">
    <property type="entry name" value="Rossmann-like_a/b/a_fold"/>
</dbReference>